<reference evidence="2 3" key="1">
    <citation type="journal article" date="2013" name="Nat. Commun.">
        <title>Genome sequence and functional genomic analysis of the oil-degrading bacterium Oleispira antarctica.</title>
        <authorList>
            <person name="Kube M."/>
            <person name="Chernikova T.N."/>
            <person name="Al-Ramahi Y."/>
            <person name="Beloqui A."/>
            <person name="Lopez-Cortez N."/>
            <person name="Guazzaroni M.E."/>
            <person name="Heipieper H.J."/>
            <person name="Klages S."/>
            <person name="Kotsyurbenko O.R."/>
            <person name="Langer I."/>
            <person name="Nechitaylo T.Y."/>
            <person name="Lunsdorf H."/>
            <person name="Fernandez M."/>
            <person name="Juarez S."/>
            <person name="Ciordia S."/>
            <person name="Singer A."/>
            <person name="Kagan O."/>
            <person name="Egorova O."/>
            <person name="Petit P.A."/>
            <person name="Stogios P."/>
            <person name="Kim Y."/>
            <person name="Tchigvintsev A."/>
            <person name="Flick R."/>
            <person name="Denaro R."/>
            <person name="Genovese M."/>
            <person name="Albar J.P."/>
            <person name="Reva O.N."/>
            <person name="Martinez-Gomariz M."/>
            <person name="Tran H."/>
            <person name="Ferrer M."/>
            <person name="Savchenko A."/>
            <person name="Yakunin A.F."/>
            <person name="Yakimov M.M."/>
            <person name="Golyshina O.V."/>
            <person name="Reinhardt R."/>
            <person name="Golyshin P.N."/>
        </authorList>
    </citation>
    <scope>NUCLEOTIDE SEQUENCE [LARGE SCALE GENOMIC DNA]</scope>
</reference>
<dbReference type="HOGENOM" id="CLU_082086_0_0_6"/>
<feature type="transmembrane region" description="Helical" evidence="1">
    <location>
        <begin position="221"/>
        <end position="242"/>
    </location>
</feature>
<dbReference type="Proteomes" id="UP000032749">
    <property type="component" value="Chromosome"/>
</dbReference>
<dbReference type="STRING" id="698738.OLEAN_C22920"/>
<gene>
    <name evidence="2" type="ORF">OLEAN_C22920</name>
</gene>
<sequence length="307" mass="34190">MQNLLATFTHWRPSEKSFVNYLSIVAAIYLIWLGSLKMTVSEIAQINYWLGASPLFSPILSWLGVQTLAALMLVIEVSAGVFILLGMSNARPVFTRLGLLGSALAGVMFLLNFTYLFTNPIWVDELGGFPYLKTGFNIVKYPSMFVVVAYIAIFHLEKIKPNYSLERFKSALTGLAFVGVIMIMGWIGALKFVQYEAEGIYGLMSTNILFSWMYDVWSVQGASNVIGVVELTFLALLLAFPFNRTLGRVGVLGIVATTLGTQSFLVSLPGWNESAYFPLINERGVFFIKDHFLVACSLILAFRYSEK</sequence>
<feature type="transmembrane region" description="Helical" evidence="1">
    <location>
        <begin position="138"/>
        <end position="156"/>
    </location>
</feature>
<dbReference type="GO" id="GO:0005886">
    <property type="term" value="C:plasma membrane"/>
    <property type="evidence" value="ECO:0007669"/>
    <property type="project" value="TreeGrafter"/>
</dbReference>
<feature type="transmembrane region" description="Helical" evidence="1">
    <location>
        <begin position="283"/>
        <end position="302"/>
    </location>
</feature>
<protein>
    <submittedName>
        <fullName evidence="2">Uncharacterized protein</fullName>
    </submittedName>
</protein>
<name>R4YSX5_OLEAN</name>
<dbReference type="AlphaFoldDB" id="R4YSX5"/>
<feature type="transmembrane region" description="Helical" evidence="1">
    <location>
        <begin position="249"/>
        <end position="271"/>
    </location>
</feature>
<dbReference type="PANTHER" id="PTHR40106:SF1">
    <property type="entry name" value="INNER MEMBRANE PROTEIN RCLC"/>
    <property type="match status" value="1"/>
</dbReference>
<proteinExistence type="predicted"/>
<feature type="transmembrane region" description="Helical" evidence="1">
    <location>
        <begin position="60"/>
        <end position="85"/>
    </location>
</feature>
<organism evidence="2 3">
    <name type="scientific">Oleispira antarctica RB-8</name>
    <dbReference type="NCBI Taxonomy" id="698738"/>
    <lineage>
        <taxon>Bacteria</taxon>
        <taxon>Pseudomonadati</taxon>
        <taxon>Pseudomonadota</taxon>
        <taxon>Gammaproteobacteria</taxon>
        <taxon>Oceanospirillales</taxon>
        <taxon>Oceanospirillaceae</taxon>
        <taxon>Oleispira</taxon>
    </lineage>
</organism>
<accession>R4YSX5</accession>
<evidence type="ECO:0000313" key="3">
    <source>
        <dbReference type="Proteomes" id="UP000032749"/>
    </source>
</evidence>
<keyword evidence="1" id="KW-1133">Transmembrane helix</keyword>
<dbReference type="InterPro" id="IPR007339">
    <property type="entry name" value="RclC-like"/>
</dbReference>
<keyword evidence="3" id="KW-1185">Reference proteome</keyword>
<dbReference type="EMBL" id="FO203512">
    <property type="protein sequence ID" value="CCK76468.1"/>
    <property type="molecule type" value="Genomic_DNA"/>
</dbReference>
<feature type="transmembrane region" description="Helical" evidence="1">
    <location>
        <begin position="168"/>
        <end position="189"/>
    </location>
</feature>
<feature type="transmembrane region" description="Helical" evidence="1">
    <location>
        <begin position="97"/>
        <end position="118"/>
    </location>
</feature>
<dbReference type="PANTHER" id="PTHR40106">
    <property type="entry name" value="INNER MEMBRANE PROTEIN RCLC"/>
    <property type="match status" value="1"/>
</dbReference>
<evidence type="ECO:0000256" key="1">
    <source>
        <dbReference type="SAM" id="Phobius"/>
    </source>
</evidence>
<keyword evidence="1" id="KW-0472">Membrane</keyword>
<dbReference type="GO" id="GO:1901530">
    <property type="term" value="P:response to hypochlorite"/>
    <property type="evidence" value="ECO:0007669"/>
    <property type="project" value="TreeGrafter"/>
</dbReference>
<dbReference type="OrthoDB" id="1118972at2"/>
<dbReference type="Pfam" id="PF04224">
    <property type="entry name" value="DUF417"/>
    <property type="match status" value="2"/>
</dbReference>
<feature type="transmembrane region" description="Helical" evidence="1">
    <location>
        <begin position="21"/>
        <end position="40"/>
    </location>
</feature>
<dbReference type="KEGG" id="oai:OLEAN_C22920"/>
<keyword evidence="1" id="KW-0812">Transmembrane</keyword>
<evidence type="ECO:0000313" key="2">
    <source>
        <dbReference type="EMBL" id="CCK76468.1"/>
    </source>
</evidence>